<dbReference type="Proteomes" id="UP000447833">
    <property type="component" value="Unassembled WGS sequence"/>
</dbReference>
<keyword evidence="4" id="KW-0411">Iron-sulfur</keyword>
<evidence type="ECO:0000256" key="3">
    <source>
        <dbReference type="ARBA" id="ARBA00023004"/>
    </source>
</evidence>
<keyword evidence="1" id="KW-0949">S-adenosyl-L-methionine</keyword>
<dbReference type="SFLD" id="SFLDS00029">
    <property type="entry name" value="Radical_SAM"/>
    <property type="match status" value="1"/>
</dbReference>
<evidence type="ECO:0000313" key="6">
    <source>
        <dbReference type="Proteomes" id="UP000447833"/>
    </source>
</evidence>
<dbReference type="EMBL" id="WMEY01000013">
    <property type="protein sequence ID" value="MYL65988.1"/>
    <property type="molecule type" value="Genomic_DNA"/>
</dbReference>
<proteinExistence type="predicted"/>
<dbReference type="InterPro" id="IPR058240">
    <property type="entry name" value="rSAM_sf"/>
</dbReference>
<keyword evidence="3" id="KW-0408">Iron</keyword>
<evidence type="ECO:0000256" key="2">
    <source>
        <dbReference type="ARBA" id="ARBA00022723"/>
    </source>
</evidence>
<reference evidence="5 6" key="1">
    <citation type="submission" date="2019-11" db="EMBL/GenBank/DDBJ databases">
        <title>Genome sequences of 17 halophilic strains isolated from different environments.</title>
        <authorList>
            <person name="Furrow R.E."/>
        </authorList>
    </citation>
    <scope>NUCLEOTIDE SEQUENCE [LARGE SCALE GENOMIC DNA]</scope>
    <source>
        <strain evidence="5 6">22506_14_FS</strain>
    </source>
</reference>
<comment type="caution">
    <text evidence="5">The sequence shown here is derived from an EMBL/GenBank/DDBJ whole genome shotgun (WGS) entry which is preliminary data.</text>
</comment>
<dbReference type="GO" id="GO:0046872">
    <property type="term" value="F:metal ion binding"/>
    <property type="evidence" value="ECO:0007669"/>
    <property type="project" value="UniProtKB-KW"/>
</dbReference>
<dbReference type="GO" id="GO:0003824">
    <property type="term" value="F:catalytic activity"/>
    <property type="evidence" value="ECO:0007669"/>
    <property type="project" value="InterPro"/>
</dbReference>
<dbReference type="GO" id="GO:0051536">
    <property type="term" value="F:iron-sulfur cluster binding"/>
    <property type="evidence" value="ECO:0007669"/>
    <property type="project" value="UniProtKB-KW"/>
</dbReference>
<dbReference type="AlphaFoldDB" id="A0A845F5H3"/>
<evidence type="ECO:0008006" key="7">
    <source>
        <dbReference type="Google" id="ProtNLM"/>
    </source>
</evidence>
<gene>
    <name evidence="5" type="ORF">GLW07_21860</name>
</gene>
<name>A0A845F5H3_9BACL</name>
<accession>A0A845F5H3</accession>
<dbReference type="CDD" id="cd01335">
    <property type="entry name" value="Radical_SAM"/>
    <property type="match status" value="1"/>
</dbReference>
<dbReference type="SUPFAM" id="SSF102114">
    <property type="entry name" value="Radical SAM enzymes"/>
    <property type="match status" value="1"/>
</dbReference>
<keyword evidence="2" id="KW-0479">Metal-binding</keyword>
<dbReference type="InterPro" id="IPR007197">
    <property type="entry name" value="rSAM"/>
</dbReference>
<sequence>MLNTEKLSITFREKTIDKSQKKIRFANLKGSDQESDLTVPPNCDGYGRIRHFRRETSAGWVENPLPIDPALNSLNLPKTNVIRAQVFQTSTCNWRCWYCYVPFNLLSGDPDRSSWLTVSELIDLYLEEPDPPVVLDLSGGQPDLVPEWVPWMMKEIKRRGLQDKVYLWSDDNLSNNYFWEYLSEEEIQLIIDYKNYGRVGCFKGFDSESFTFNTNANPDLYKQQFTLMKRLINLGIDMYAYATFTSFNDDRLEYKMNSFIDNLQNIHTNLPLRTVPLEIVPFTPTRPRMNNDHERSLLIQEKAIELWRKEIEKRFPSYLRSMNVSAIDLS</sequence>
<dbReference type="RefSeq" id="WP_160921670.1">
    <property type="nucleotide sequence ID" value="NZ_WMEY01000013.1"/>
</dbReference>
<dbReference type="InterPro" id="IPR013785">
    <property type="entry name" value="Aldolase_TIM"/>
</dbReference>
<evidence type="ECO:0000256" key="4">
    <source>
        <dbReference type="ARBA" id="ARBA00023014"/>
    </source>
</evidence>
<organism evidence="5 6">
    <name type="scientific">Guptibacillus hwajinpoensis</name>
    <dbReference type="NCBI Taxonomy" id="208199"/>
    <lineage>
        <taxon>Bacteria</taxon>
        <taxon>Bacillati</taxon>
        <taxon>Bacillota</taxon>
        <taxon>Bacilli</taxon>
        <taxon>Bacillales</taxon>
        <taxon>Guptibacillaceae</taxon>
        <taxon>Guptibacillus</taxon>
    </lineage>
</organism>
<evidence type="ECO:0000256" key="1">
    <source>
        <dbReference type="ARBA" id="ARBA00022691"/>
    </source>
</evidence>
<dbReference type="Gene3D" id="3.20.20.70">
    <property type="entry name" value="Aldolase class I"/>
    <property type="match status" value="1"/>
</dbReference>
<evidence type="ECO:0000313" key="5">
    <source>
        <dbReference type="EMBL" id="MYL65988.1"/>
    </source>
</evidence>
<protein>
    <recommendedName>
        <fullName evidence="7">Radical SAM protein</fullName>
    </recommendedName>
</protein>